<gene>
    <name evidence="8" type="primary">cya_3</name>
    <name evidence="8" type="ORF">MBLL_00445</name>
</gene>
<evidence type="ECO:0000256" key="6">
    <source>
        <dbReference type="ARBA" id="ARBA00023026"/>
    </source>
</evidence>
<evidence type="ECO:0000256" key="2">
    <source>
        <dbReference type="ARBA" id="ARBA00004613"/>
    </source>
</evidence>
<name>A0A679JHW9_9HYPH</name>
<evidence type="ECO:0000313" key="8">
    <source>
        <dbReference type="EMBL" id="CAA2137005.1"/>
    </source>
</evidence>
<keyword evidence="3" id="KW-0964">Secreted</keyword>
<protein>
    <submittedName>
        <fullName evidence="8">Bifunctional hemolysin/adenylate cyclase</fullName>
    </submittedName>
</protein>
<dbReference type="GO" id="GO:0005509">
    <property type="term" value="F:calcium ion binding"/>
    <property type="evidence" value="ECO:0007669"/>
    <property type="project" value="InterPro"/>
</dbReference>
<dbReference type="GO" id="GO:0016020">
    <property type="term" value="C:membrane"/>
    <property type="evidence" value="ECO:0007669"/>
    <property type="project" value="UniProtKB-SubCell"/>
</dbReference>
<dbReference type="PRINTS" id="PR00313">
    <property type="entry name" value="CABNDNGRPT"/>
</dbReference>
<dbReference type="InterPro" id="IPR003995">
    <property type="entry name" value="RTX_toxin_determinant-A"/>
</dbReference>
<sequence length="782" mass="82617">MVTFSEKNVSTDKFFYDPTGKTPVPGNQFDAFHIFQHEFGHALGFLEFKATVAANGARFFEGENAVAVYGKPVPLDWARAHVTLGREDLMDPNAAMGQRSPGISDLDLAMLQDKGLPIATERADKVWLGKANDTFHAYGGNDRIDGNTGNDHLFGGAGDDVLMGGAGNDVLDGGAGQDTAAWAGDSKGYAFVYQADAQADTLTFKHLATGAIDTISGIESLSFDNTVLDIAGLLRQVEGRFGPIAADSLDTFEMVLTPTSDDPFVAQIPEIDGAFSMSARVTFDDLQGGSYQRVFDAGNGRASDNVWLGQIGRGSDMAFGIFDGSKSYRVVAKNAITEGVEAEWGAGVNETGWMQLFKDGVLVAEGQGAVPQDIGRTSNLVGKSNWSSDTPLIGSIYDIQFKQDLPDIHGAFTVSAKATFDDVDGGSWQRILDIGNGPASDNIILTQVDTSNDLQFTIMNGAKSSKIVAEDAIVEGVEAAWTATVDEAGWMRLFKDGERVAEGQGLVPRDIERTNEFVGRSNWEKDTPLIGQVNDVNIRTDIENVRGSQNADTLIGDATANVLAGGAGNDRLFGGEGNDTLRGDAGSDTLVGGVGDDRLVVIEAPTLVQGDAGNDKLFLQGAETFTFTDTNFKEIETVYVRDALTLDMSGVSTKVAIAVQNAETTLATVTGTKGNDTITAGAGDTVIDGSTGSDKLYAGAGVDTFTFKANFGRDNVYGFESGADHFDVSALVNSFNDINISGLNRGASTLITFDGAGSGNKIILHDVAASSLDANDFGFLLT</sequence>
<dbReference type="GO" id="GO:0005576">
    <property type="term" value="C:extracellular region"/>
    <property type="evidence" value="ECO:0007669"/>
    <property type="project" value="UniProtKB-SubCell"/>
</dbReference>
<proteinExistence type="predicted"/>
<organism evidence="8">
    <name type="scientific">Methylobacterium bullatum</name>
    <dbReference type="NCBI Taxonomy" id="570505"/>
    <lineage>
        <taxon>Bacteria</taxon>
        <taxon>Pseudomonadati</taxon>
        <taxon>Pseudomonadota</taxon>
        <taxon>Alphaproteobacteria</taxon>
        <taxon>Hyphomicrobiales</taxon>
        <taxon>Methylobacteriaceae</taxon>
        <taxon>Methylobacterium</taxon>
    </lineage>
</organism>
<dbReference type="InterPro" id="IPR050557">
    <property type="entry name" value="RTX_toxin/Mannuronan_C5-epim"/>
</dbReference>
<evidence type="ECO:0000256" key="1">
    <source>
        <dbReference type="ARBA" id="ARBA00004370"/>
    </source>
</evidence>
<evidence type="ECO:0000256" key="4">
    <source>
        <dbReference type="ARBA" id="ARBA00022656"/>
    </source>
</evidence>
<dbReference type="PROSITE" id="PS00330">
    <property type="entry name" value="HEMOLYSIN_CALCIUM"/>
    <property type="match status" value="4"/>
</dbReference>
<dbReference type="InterPro" id="IPR011049">
    <property type="entry name" value="Serralysin-like_metalloprot_C"/>
</dbReference>
<dbReference type="EMBL" id="LR743510">
    <property type="protein sequence ID" value="CAA2137005.1"/>
    <property type="molecule type" value="Genomic_DNA"/>
</dbReference>
<dbReference type="AlphaFoldDB" id="A0A679JHW9"/>
<dbReference type="PANTHER" id="PTHR38340">
    <property type="entry name" value="S-LAYER PROTEIN"/>
    <property type="match status" value="1"/>
</dbReference>
<dbReference type="PRINTS" id="PR01488">
    <property type="entry name" value="RTXTOXINA"/>
</dbReference>
<evidence type="ECO:0000256" key="3">
    <source>
        <dbReference type="ARBA" id="ARBA00022525"/>
    </source>
</evidence>
<dbReference type="InterPro" id="IPR013320">
    <property type="entry name" value="ConA-like_dom_sf"/>
</dbReference>
<dbReference type="Pfam" id="PF13385">
    <property type="entry name" value="Laminin_G_3"/>
    <property type="match status" value="1"/>
</dbReference>
<dbReference type="Pfam" id="PF00353">
    <property type="entry name" value="HemolysinCabind"/>
    <property type="match status" value="3"/>
</dbReference>
<keyword evidence="8" id="KW-0614">Plasmid</keyword>
<dbReference type="Gene3D" id="2.60.120.200">
    <property type="match status" value="1"/>
</dbReference>
<dbReference type="Gene3D" id="2.150.10.10">
    <property type="entry name" value="Serralysin-like metalloprotease, C-terminal"/>
    <property type="match status" value="3"/>
</dbReference>
<keyword evidence="4" id="KW-0800">Toxin</keyword>
<accession>A0A679JHW9</accession>
<evidence type="ECO:0000256" key="5">
    <source>
        <dbReference type="ARBA" id="ARBA00022737"/>
    </source>
</evidence>
<geneLocation type="plasmid" evidence="8">
    <name>1</name>
</geneLocation>
<dbReference type="InterPro" id="IPR001343">
    <property type="entry name" value="Hemolysn_Ca-bd"/>
</dbReference>
<dbReference type="InterPro" id="IPR018511">
    <property type="entry name" value="Hemolysin-typ_Ca-bd_CS"/>
</dbReference>
<dbReference type="SUPFAM" id="SSF51120">
    <property type="entry name" value="beta-Roll"/>
    <property type="match status" value="2"/>
</dbReference>
<reference evidence="8" key="1">
    <citation type="submission" date="2019-12" db="EMBL/GenBank/DDBJ databases">
        <authorList>
            <person name="Cremers G."/>
        </authorList>
    </citation>
    <scope>NUCLEOTIDE SEQUENCE</scope>
    <source>
        <strain evidence="8">Mbul2</strain>
        <plasmid evidence="8">1</plasmid>
    </source>
</reference>
<dbReference type="GO" id="GO:0090729">
    <property type="term" value="F:toxin activity"/>
    <property type="evidence" value="ECO:0007669"/>
    <property type="project" value="UniProtKB-KW"/>
</dbReference>
<keyword evidence="7" id="KW-0472">Membrane</keyword>
<evidence type="ECO:0000256" key="7">
    <source>
        <dbReference type="ARBA" id="ARBA00023136"/>
    </source>
</evidence>
<keyword evidence="5" id="KW-0677">Repeat</keyword>
<dbReference type="PANTHER" id="PTHR38340:SF1">
    <property type="entry name" value="S-LAYER PROTEIN"/>
    <property type="match status" value="1"/>
</dbReference>
<dbReference type="SUPFAM" id="SSF49899">
    <property type="entry name" value="Concanavalin A-like lectins/glucanases"/>
    <property type="match status" value="2"/>
</dbReference>
<dbReference type="SUPFAM" id="SSF55486">
    <property type="entry name" value="Metalloproteases ('zincins'), catalytic domain"/>
    <property type="match status" value="1"/>
</dbReference>
<comment type="subcellular location">
    <subcellularLocation>
        <location evidence="1">Membrane</location>
    </subcellularLocation>
    <subcellularLocation>
        <location evidence="2">Secreted</location>
    </subcellularLocation>
</comment>
<keyword evidence="6" id="KW-0843">Virulence</keyword>